<accession>A0ABV7M0X2</accession>
<dbReference type="InterPro" id="IPR037401">
    <property type="entry name" value="SnoaL-like"/>
</dbReference>
<protein>
    <submittedName>
        <fullName evidence="2">YybH family protein</fullName>
    </submittedName>
</protein>
<dbReference type="RefSeq" id="WP_019019356.1">
    <property type="nucleotide sequence ID" value="NZ_BMXD01000002.1"/>
</dbReference>
<dbReference type="InterPro" id="IPR032710">
    <property type="entry name" value="NTF2-like_dom_sf"/>
</dbReference>
<gene>
    <name evidence="2" type="ORF">ACFOEI_08785</name>
</gene>
<evidence type="ECO:0000313" key="3">
    <source>
        <dbReference type="Proteomes" id="UP001595640"/>
    </source>
</evidence>
<name>A0ABV7M0X2_9GAMM</name>
<evidence type="ECO:0000313" key="2">
    <source>
        <dbReference type="EMBL" id="MFC3292165.1"/>
    </source>
</evidence>
<dbReference type="Gene3D" id="3.10.450.50">
    <property type="match status" value="1"/>
</dbReference>
<dbReference type="SUPFAM" id="SSF54427">
    <property type="entry name" value="NTF2-like"/>
    <property type="match status" value="1"/>
</dbReference>
<sequence length="148" mass="16568">MNTTTANISAESEIRALMDSWTQAFLAKDLDGIMAHYSPDIVAFDAILALQVKGQEAYREHWEKCFSFCQGPIEFKLHDVNIVAGDDIAYSHSLSHCGGPNEQGDIQASWMRGTVCYRKLGGQWKIVHEHFSAPFDMETGKALFDLQP</sequence>
<evidence type="ECO:0000259" key="1">
    <source>
        <dbReference type="Pfam" id="PF13474"/>
    </source>
</evidence>
<proteinExistence type="predicted"/>
<dbReference type="Proteomes" id="UP001595640">
    <property type="component" value="Unassembled WGS sequence"/>
</dbReference>
<reference evidence="3" key="1">
    <citation type="journal article" date="2019" name="Int. J. Syst. Evol. Microbiol.">
        <title>The Global Catalogue of Microorganisms (GCM) 10K type strain sequencing project: providing services to taxonomists for standard genome sequencing and annotation.</title>
        <authorList>
            <consortium name="The Broad Institute Genomics Platform"/>
            <consortium name="The Broad Institute Genome Sequencing Center for Infectious Disease"/>
            <person name="Wu L."/>
            <person name="Ma J."/>
        </authorList>
    </citation>
    <scope>NUCLEOTIDE SEQUENCE [LARGE SCALE GENOMIC DNA]</scope>
    <source>
        <strain evidence="3">KCTC 12847</strain>
    </source>
</reference>
<dbReference type="EMBL" id="JBHRUH010000015">
    <property type="protein sequence ID" value="MFC3292165.1"/>
    <property type="molecule type" value="Genomic_DNA"/>
</dbReference>
<feature type="domain" description="SnoaL-like" evidence="1">
    <location>
        <begin position="14"/>
        <end position="135"/>
    </location>
</feature>
<organism evidence="2 3">
    <name type="scientific">Modicisalibacter luteus</name>
    <dbReference type="NCBI Taxonomy" id="453962"/>
    <lineage>
        <taxon>Bacteria</taxon>
        <taxon>Pseudomonadati</taxon>
        <taxon>Pseudomonadota</taxon>
        <taxon>Gammaproteobacteria</taxon>
        <taxon>Oceanospirillales</taxon>
        <taxon>Halomonadaceae</taxon>
        <taxon>Modicisalibacter</taxon>
    </lineage>
</organism>
<keyword evidence="3" id="KW-1185">Reference proteome</keyword>
<comment type="caution">
    <text evidence="2">The sequence shown here is derived from an EMBL/GenBank/DDBJ whole genome shotgun (WGS) entry which is preliminary data.</text>
</comment>
<dbReference type="Pfam" id="PF13474">
    <property type="entry name" value="SnoaL_3"/>
    <property type="match status" value="1"/>
</dbReference>